<dbReference type="RefSeq" id="XP_022576979.1">
    <property type="nucleotide sequence ID" value="XM_022727595.1"/>
</dbReference>
<sequence>MAPVQGTLHKYDARHVAFEHAAASPGRHLLLFIGGLTDGLLTTPYTTQLAQRLPAGWSLAQVLLSSSYDGFGCASVQLDVAELAACVRYFQHEQGKQTIVLLGCSTGCQDTLTYLLAPGVPRVRAGILQAPVSDREALSLLMAPGQLREAIQAAQAISSAENGKDKDKDGRKTTLPPHLLPSFMAVPMTAYRFLSLASPNHDGDDDLFSSDLTDAQLARTFGAIPAATPLCILYSGSDQFVPDTVDKEALVQRWIAASRAGTGAVDEAFSGVVPGATHTMEGAPQASLDDFFDRVGWFLQKL</sequence>
<dbReference type="GeneID" id="34614059"/>
<accession>A0A1L9S5Q0</accession>
<reference evidence="2" key="1">
    <citation type="journal article" date="2017" name="Genome Biol.">
        <title>Comparative genomics reveals high biological diversity and specific adaptations in the industrially and medically important fungal genus Aspergillus.</title>
        <authorList>
            <person name="de Vries R.P."/>
            <person name="Riley R."/>
            <person name="Wiebenga A."/>
            <person name="Aguilar-Osorio G."/>
            <person name="Amillis S."/>
            <person name="Uchima C.A."/>
            <person name="Anderluh G."/>
            <person name="Asadollahi M."/>
            <person name="Askin M."/>
            <person name="Barry K."/>
            <person name="Battaglia E."/>
            <person name="Bayram O."/>
            <person name="Benocci T."/>
            <person name="Braus-Stromeyer S.A."/>
            <person name="Caldana C."/>
            <person name="Canovas D."/>
            <person name="Cerqueira G.C."/>
            <person name="Chen F."/>
            <person name="Chen W."/>
            <person name="Choi C."/>
            <person name="Clum A."/>
            <person name="Dos Santos R.A."/>
            <person name="Damasio A.R."/>
            <person name="Diallinas G."/>
            <person name="Emri T."/>
            <person name="Fekete E."/>
            <person name="Flipphi M."/>
            <person name="Freyberg S."/>
            <person name="Gallo A."/>
            <person name="Gournas C."/>
            <person name="Habgood R."/>
            <person name="Hainaut M."/>
            <person name="Harispe M.L."/>
            <person name="Henrissat B."/>
            <person name="Hilden K.S."/>
            <person name="Hope R."/>
            <person name="Hossain A."/>
            <person name="Karabika E."/>
            <person name="Karaffa L."/>
            <person name="Karanyi Z."/>
            <person name="Krasevec N."/>
            <person name="Kuo A."/>
            <person name="Kusch H."/>
            <person name="LaButti K."/>
            <person name="Lagendijk E.L."/>
            <person name="Lapidus A."/>
            <person name="Levasseur A."/>
            <person name="Lindquist E."/>
            <person name="Lipzen A."/>
            <person name="Logrieco A.F."/>
            <person name="MacCabe A."/>
            <person name="Maekelae M.R."/>
            <person name="Malavazi I."/>
            <person name="Melin P."/>
            <person name="Meyer V."/>
            <person name="Mielnichuk N."/>
            <person name="Miskei M."/>
            <person name="Molnar A.P."/>
            <person name="Mule G."/>
            <person name="Ngan C.Y."/>
            <person name="Orejas M."/>
            <person name="Orosz E."/>
            <person name="Ouedraogo J.P."/>
            <person name="Overkamp K.M."/>
            <person name="Park H.-S."/>
            <person name="Perrone G."/>
            <person name="Piumi F."/>
            <person name="Punt P.J."/>
            <person name="Ram A.F."/>
            <person name="Ramon A."/>
            <person name="Rauscher S."/>
            <person name="Record E."/>
            <person name="Riano-Pachon D.M."/>
            <person name="Robert V."/>
            <person name="Roehrig J."/>
            <person name="Ruller R."/>
            <person name="Salamov A."/>
            <person name="Salih N.S."/>
            <person name="Samson R.A."/>
            <person name="Sandor E."/>
            <person name="Sanguinetti M."/>
            <person name="Schuetze T."/>
            <person name="Sepcic K."/>
            <person name="Shelest E."/>
            <person name="Sherlock G."/>
            <person name="Sophianopoulou V."/>
            <person name="Squina F.M."/>
            <person name="Sun H."/>
            <person name="Susca A."/>
            <person name="Todd R.B."/>
            <person name="Tsang A."/>
            <person name="Unkles S.E."/>
            <person name="van de Wiele N."/>
            <person name="van Rossen-Uffink D."/>
            <person name="Oliveira J.V."/>
            <person name="Vesth T.C."/>
            <person name="Visser J."/>
            <person name="Yu J.-H."/>
            <person name="Zhou M."/>
            <person name="Andersen M.R."/>
            <person name="Archer D.B."/>
            <person name="Baker S.E."/>
            <person name="Benoit I."/>
            <person name="Brakhage A.A."/>
            <person name="Braus G.H."/>
            <person name="Fischer R."/>
            <person name="Frisvad J.C."/>
            <person name="Goldman G.H."/>
            <person name="Houbraken J."/>
            <person name="Oakley B."/>
            <person name="Pocsi I."/>
            <person name="Scazzocchio C."/>
            <person name="Seiboth B."/>
            <person name="vanKuyk P.A."/>
            <person name="Wortman J."/>
            <person name="Dyer P.S."/>
            <person name="Grigoriev I.V."/>
        </authorList>
    </citation>
    <scope>NUCLEOTIDE SEQUENCE [LARGE SCALE GENOMIC DNA]</scope>
    <source>
        <strain evidence="2">CBS 506.65</strain>
    </source>
</reference>
<dbReference type="AlphaFoldDB" id="A0A1L9S5Q0"/>
<dbReference type="PANTHER" id="PTHR31591">
    <property type="entry name" value="UPF0613 PROTEIN PB24D3.06C"/>
    <property type="match status" value="1"/>
</dbReference>
<evidence type="ECO:0000313" key="2">
    <source>
        <dbReference type="Proteomes" id="UP000184188"/>
    </source>
</evidence>
<dbReference type="InterPro" id="IPR029058">
    <property type="entry name" value="AB_hydrolase_fold"/>
</dbReference>
<organism evidence="1 2">
    <name type="scientific">Penicilliopsis zonata CBS 506.65</name>
    <dbReference type="NCBI Taxonomy" id="1073090"/>
    <lineage>
        <taxon>Eukaryota</taxon>
        <taxon>Fungi</taxon>
        <taxon>Dikarya</taxon>
        <taxon>Ascomycota</taxon>
        <taxon>Pezizomycotina</taxon>
        <taxon>Eurotiomycetes</taxon>
        <taxon>Eurotiomycetidae</taxon>
        <taxon>Eurotiales</taxon>
        <taxon>Aspergillaceae</taxon>
        <taxon>Penicilliopsis</taxon>
    </lineage>
</organism>
<evidence type="ECO:0000313" key="1">
    <source>
        <dbReference type="EMBL" id="OJJ42469.1"/>
    </source>
</evidence>
<dbReference type="Proteomes" id="UP000184188">
    <property type="component" value="Unassembled WGS sequence"/>
</dbReference>
<proteinExistence type="predicted"/>
<name>A0A1L9S5Q0_9EURO</name>
<keyword evidence="2" id="KW-1185">Reference proteome</keyword>
<dbReference type="Pfam" id="PF08538">
    <property type="entry name" value="DUF1749"/>
    <property type="match status" value="1"/>
</dbReference>
<gene>
    <name evidence="1" type="ORF">ASPZODRAFT_20439</name>
</gene>
<dbReference type="SUPFAM" id="SSF53474">
    <property type="entry name" value="alpha/beta-Hydrolases"/>
    <property type="match status" value="1"/>
</dbReference>
<dbReference type="Gene3D" id="3.40.50.1820">
    <property type="entry name" value="alpha/beta hydrolase"/>
    <property type="match status" value="1"/>
</dbReference>
<dbReference type="VEuPathDB" id="FungiDB:ASPZODRAFT_20439"/>
<protein>
    <recommendedName>
        <fullName evidence="3">AB hydrolase-1 domain-containing protein</fullName>
    </recommendedName>
</protein>
<dbReference type="PANTHER" id="PTHR31591:SF7">
    <property type="entry name" value="DUF1749-DOMAIN-CONTAINING PROTEIN"/>
    <property type="match status" value="1"/>
</dbReference>
<dbReference type="OrthoDB" id="10034502at2759"/>
<dbReference type="InterPro" id="IPR013744">
    <property type="entry name" value="SidJ"/>
</dbReference>
<dbReference type="EMBL" id="KV878359">
    <property type="protein sequence ID" value="OJJ42469.1"/>
    <property type="molecule type" value="Genomic_DNA"/>
</dbReference>
<evidence type="ECO:0008006" key="3">
    <source>
        <dbReference type="Google" id="ProtNLM"/>
    </source>
</evidence>